<comment type="caution">
    <text evidence="2">The sequence shown here is derived from an EMBL/GenBank/DDBJ whole genome shotgun (WGS) entry which is preliminary data.</text>
</comment>
<dbReference type="Pfam" id="PF01584">
    <property type="entry name" value="CheW"/>
    <property type="match status" value="1"/>
</dbReference>
<evidence type="ECO:0000313" key="2">
    <source>
        <dbReference type="EMBL" id="MBU5675619.1"/>
    </source>
</evidence>
<dbReference type="PROSITE" id="PS50851">
    <property type="entry name" value="CHEW"/>
    <property type="match status" value="1"/>
</dbReference>
<protein>
    <submittedName>
        <fullName evidence="2">Chemotaxis protein CheW</fullName>
    </submittedName>
</protein>
<dbReference type="RefSeq" id="WP_216415086.1">
    <property type="nucleotide sequence ID" value="NZ_JAHLQK010000001.1"/>
</dbReference>
<dbReference type="PANTHER" id="PTHR22617:SF23">
    <property type="entry name" value="CHEMOTAXIS PROTEIN CHEW"/>
    <property type="match status" value="1"/>
</dbReference>
<evidence type="ECO:0000313" key="3">
    <source>
        <dbReference type="Proteomes" id="UP000779508"/>
    </source>
</evidence>
<keyword evidence="3" id="KW-1185">Reference proteome</keyword>
<reference evidence="2 3" key="1">
    <citation type="submission" date="2021-06" db="EMBL/GenBank/DDBJ databases">
        <authorList>
            <person name="Sun Q."/>
            <person name="Li D."/>
        </authorList>
    </citation>
    <scope>NUCLEOTIDE SEQUENCE [LARGE SCALE GENOMIC DNA]</scope>
    <source>
        <strain evidence="2 3">MSJ-5</strain>
    </source>
</reference>
<dbReference type="PANTHER" id="PTHR22617">
    <property type="entry name" value="CHEMOTAXIS SENSOR HISTIDINE KINASE-RELATED"/>
    <property type="match status" value="1"/>
</dbReference>
<dbReference type="InterPro" id="IPR002545">
    <property type="entry name" value="CheW-lke_dom"/>
</dbReference>
<gene>
    <name evidence="2" type="ORF">KQI88_04240</name>
</gene>
<name>A0ABS6G085_9FIRM</name>
<proteinExistence type="predicted"/>
<accession>A0ABS6G085</accession>
<sequence length="149" mass="16955">MSERQYVIFKLENEEYAVDIMNVKEISEYMECTKVPNSPNFIKGIINYRGNVVPVINLREKFDMLSASITPNTRIIIFGLNDKQVGLLVDDASQVLTIDDTKIEDAPNIIMGSDDKFISGIGKIENRMVIILDLENLLSEEEKKRIEAI</sequence>
<organism evidence="2 3">
    <name type="scientific">Alkaliphilus flagellatus</name>
    <dbReference type="NCBI Taxonomy" id="2841507"/>
    <lineage>
        <taxon>Bacteria</taxon>
        <taxon>Bacillati</taxon>
        <taxon>Bacillota</taxon>
        <taxon>Clostridia</taxon>
        <taxon>Peptostreptococcales</taxon>
        <taxon>Natronincolaceae</taxon>
        <taxon>Alkaliphilus</taxon>
    </lineage>
</organism>
<dbReference type="CDD" id="cd00732">
    <property type="entry name" value="CheW"/>
    <property type="match status" value="1"/>
</dbReference>
<feature type="domain" description="CheW-like" evidence="1">
    <location>
        <begin position="3"/>
        <end position="143"/>
    </location>
</feature>
<evidence type="ECO:0000259" key="1">
    <source>
        <dbReference type="PROSITE" id="PS50851"/>
    </source>
</evidence>
<dbReference type="Proteomes" id="UP000779508">
    <property type="component" value="Unassembled WGS sequence"/>
</dbReference>
<dbReference type="InterPro" id="IPR039315">
    <property type="entry name" value="CheW"/>
</dbReference>
<dbReference type="EMBL" id="JAHLQK010000001">
    <property type="protein sequence ID" value="MBU5675619.1"/>
    <property type="molecule type" value="Genomic_DNA"/>
</dbReference>
<dbReference type="SMART" id="SM00260">
    <property type="entry name" value="CheW"/>
    <property type="match status" value="1"/>
</dbReference>